<name>A0A087EB96_9BIFI</name>
<keyword evidence="2" id="KW-0472">Membrane</keyword>
<dbReference type="PANTHER" id="PTHR33802:SF1">
    <property type="entry name" value="XK-RELATED PROTEIN"/>
    <property type="match status" value="1"/>
</dbReference>
<evidence type="ECO:0000256" key="2">
    <source>
        <dbReference type="SAM" id="Phobius"/>
    </source>
</evidence>
<feature type="transmembrane region" description="Helical" evidence="2">
    <location>
        <begin position="367"/>
        <end position="387"/>
    </location>
</feature>
<comment type="caution">
    <text evidence="3">The sequence shown here is derived from an EMBL/GenBank/DDBJ whole genome shotgun (WGS) entry which is preliminary data.</text>
</comment>
<gene>
    <name evidence="3" type="ORF">BISU_1577</name>
</gene>
<evidence type="ECO:0000313" key="4">
    <source>
        <dbReference type="Proteomes" id="UP000029055"/>
    </source>
</evidence>
<feature type="transmembrane region" description="Helical" evidence="2">
    <location>
        <begin position="317"/>
        <end position="337"/>
    </location>
</feature>
<keyword evidence="2" id="KW-1133">Transmembrane helix</keyword>
<evidence type="ECO:0000313" key="3">
    <source>
        <dbReference type="EMBL" id="KFJ05047.1"/>
    </source>
</evidence>
<dbReference type="PANTHER" id="PTHR33802">
    <property type="entry name" value="SI:CH211-161H7.5-RELATED"/>
    <property type="match status" value="1"/>
</dbReference>
<feature type="region of interest" description="Disordered" evidence="1">
    <location>
        <begin position="87"/>
        <end position="140"/>
    </location>
</feature>
<dbReference type="STRING" id="77635.BISU_1577"/>
<dbReference type="Proteomes" id="UP000029055">
    <property type="component" value="Unassembled WGS sequence"/>
</dbReference>
<feature type="transmembrane region" description="Helical" evidence="2">
    <location>
        <begin position="255"/>
        <end position="274"/>
    </location>
</feature>
<dbReference type="EMBL" id="JGZR01000002">
    <property type="protein sequence ID" value="KFJ05047.1"/>
    <property type="molecule type" value="Genomic_DNA"/>
</dbReference>
<proteinExistence type="predicted"/>
<feature type="transmembrane region" description="Helical" evidence="2">
    <location>
        <begin position="150"/>
        <end position="170"/>
    </location>
</feature>
<organism evidence="3 4">
    <name type="scientific">Bifidobacterium subtile</name>
    <dbReference type="NCBI Taxonomy" id="77635"/>
    <lineage>
        <taxon>Bacteria</taxon>
        <taxon>Bacillati</taxon>
        <taxon>Actinomycetota</taxon>
        <taxon>Actinomycetes</taxon>
        <taxon>Bifidobacteriales</taxon>
        <taxon>Bifidobacteriaceae</taxon>
        <taxon>Bifidobacterium</taxon>
    </lineage>
</organism>
<dbReference type="eggNOG" id="COG1030">
    <property type="taxonomic scope" value="Bacteria"/>
</dbReference>
<dbReference type="AlphaFoldDB" id="A0A087EB96"/>
<feature type="transmembrane region" description="Helical" evidence="2">
    <location>
        <begin position="190"/>
        <end position="210"/>
    </location>
</feature>
<sequence>MCSTFDTRPFIFSEPRPTARTMADILMHRLSDRLARRSSTHEFSTVAVLYRSWCMAPGGCVMFRTCRIRVPRGSQASGQTIREGHMTTANDFTGNSAAGNPAAARANDHDSDARLAQQAREGVPAKPSGDGGNADIANGKAPRHWTRTEAIIAWTAWAVMLGFNAFAQIGKLGGVSTGEISNEAFSWFTPAGYAFTIWGAIYIGLAIWLVTLSRDKSRKQLGPLPMSARGALFVLTCALNIAWLVTWHYKQFTASIIMIALLLAAVWTLCALSRGDGRNVLDWAPLSLYGSWLAVATIANIMHVVSRHFDPKGGNVLVQAVSTLALLALLVAVSAFMNARMHDWMFGLVVIWSAVAIGVRLMDTSKIFAVALIVFATLSAIVIYTPWTRLLPRR</sequence>
<keyword evidence="2" id="KW-0812">Transmembrane</keyword>
<keyword evidence="4" id="KW-1185">Reference proteome</keyword>
<feature type="transmembrane region" description="Helical" evidence="2">
    <location>
        <begin position="231"/>
        <end position="249"/>
    </location>
</feature>
<evidence type="ECO:0000256" key="1">
    <source>
        <dbReference type="SAM" id="MobiDB-lite"/>
    </source>
</evidence>
<protein>
    <submittedName>
        <fullName evidence="3">Membrane protein</fullName>
    </submittedName>
</protein>
<feature type="transmembrane region" description="Helical" evidence="2">
    <location>
        <begin position="344"/>
        <end position="361"/>
    </location>
</feature>
<reference evidence="3 4" key="1">
    <citation type="submission" date="2014-03" db="EMBL/GenBank/DDBJ databases">
        <title>Genomics of Bifidobacteria.</title>
        <authorList>
            <person name="Ventura M."/>
            <person name="Milani C."/>
            <person name="Lugli G.A."/>
        </authorList>
    </citation>
    <scope>NUCLEOTIDE SEQUENCE [LARGE SCALE GENOMIC DNA]</scope>
    <source>
        <strain evidence="3 4">LMG 11597</strain>
    </source>
</reference>
<feature type="transmembrane region" description="Helical" evidence="2">
    <location>
        <begin position="286"/>
        <end position="305"/>
    </location>
</feature>
<accession>A0A087EB96</accession>
<feature type="compositionally biased region" description="Low complexity" evidence="1">
    <location>
        <begin position="95"/>
        <end position="105"/>
    </location>
</feature>